<dbReference type="OrthoDB" id="4896611at2759"/>
<dbReference type="AlphaFoldDB" id="A0A0W7VBQ9"/>
<evidence type="ECO:0000313" key="5">
    <source>
        <dbReference type="Proteomes" id="UP000236546"/>
    </source>
</evidence>
<dbReference type="Proteomes" id="UP000236546">
    <property type="component" value="Unassembled WGS sequence"/>
</dbReference>
<dbReference type="EMBL" id="MTYH01000117">
    <property type="protein sequence ID" value="PNP37904.1"/>
    <property type="molecule type" value="Genomic_DNA"/>
</dbReference>
<gene>
    <name evidence="3" type="ORF">TGAM01_v210867</name>
    <name evidence="2" type="ORF">TGAMA5MH_10189</name>
</gene>
<reference evidence="3" key="3">
    <citation type="submission" date="2017-08" db="EMBL/GenBank/DDBJ databases">
        <title>Trichoderma gamsii strain T6085, whole genome shotgun sequencing project.</title>
        <authorList>
            <person name="Baroncelli R."/>
        </authorList>
    </citation>
    <scope>NUCLEOTIDE SEQUENCE</scope>
    <source>
        <strain evidence="3">T6085</strain>
    </source>
</reference>
<feature type="compositionally biased region" description="Acidic residues" evidence="1">
    <location>
        <begin position="164"/>
        <end position="177"/>
    </location>
</feature>
<evidence type="ECO:0000256" key="1">
    <source>
        <dbReference type="SAM" id="MobiDB-lite"/>
    </source>
</evidence>
<sequence length="205" mass="22820">MAPITCKVVDAYGHGVQGVRVTLDCRNRFRNHTMKLESFTDEQGGISFWYPSPVSHDFSALEPQIVDAVMIPYVALTFHPHSQLMPPQGPWLSIRADLYLPSMASHGVVLHLEESPRLEYTPYPVSGSMGLLMASPQALDILRTPSPLQLPPPLLNCSSYSSSSDDDLEPTTDEENEIVTGNRKRKLDLEVGGAPPTRRQRTEYM</sequence>
<organism evidence="3 4">
    <name type="scientific">Trichoderma gamsii</name>
    <dbReference type="NCBI Taxonomy" id="398673"/>
    <lineage>
        <taxon>Eukaryota</taxon>
        <taxon>Fungi</taxon>
        <taxon>Dikarya</taxon>
        <taxon>Ascomycota</taxon>
        <taxon>Pezizomycotina</taxon>
        <taxon>Sordariomycetes</taxon>
        <taxon>Hypocreomycetidae</taxon>
        <taxon>Hypocreales</taxon>
        <taxon>Hypocreaceae</taxon>
        <taxon>Trichoderma</taxon>
    </lineage>
</organism>
<evidence type="ECO:0000313" key="2">
    <source>
        <dbReference type="EMBL" id="PNP37904.1"/>
    </source>
</evidence>
<proteinExistence type="predicted"/>
<dbReference type="Proteomes" id="UP000054821">
    <property type="component" value="Unassembled WGS sequence"/>
</dbReference>
<evidence type="ECO:0000313" key="4">
    <source>
        <dbReference type="Proteomes" id="UP000054821"/>
    </source>
</evidence>
<dbReference type="RefSeq" id="XP_018657059.1">
    <property type="nucleotide sequence ID" value="XM_018809737.1"/>
</dbReference>
<reference evidence="2 5" key="2">
    <citation type="submission" date="2017-02" db="EMBL/GenBank/DDBJ databases">
        <title>Genomes of Trichoderma spp. with biocontrol activity.</title>
        <authorList>
            <person name="Gardiner D."/>
            <person name="Kazan K."/>
            <person name="Vos C."/>
            <person name="Harvey P."/>
        </authorList>
    </citation>
    <scope>NUCLEOTIDE SEQUENCE [LARGE SCALE GENOMIC DNA]</scope>
    <source>
        <strain evidence="2 5">A5MH</strain>
    </source>
</reference>
<reference evidence="3 4" key="1">
    <citation type="journal article" date="2016" name="Genome Announc.">
        <title>Draft Whole-Genome Sequence of Trichoderma gamsii T6085, a Promising Biocontrol Agent of Fusarium Head Blight on Wheat.</title>
        <authorList>
            <person name="Baroncelli R."/>
            <person name="Zapparata A."/>
            <person name="Piaggeschi G."/>
            <person name="Sarrocco S."/>
            <person name="Vannacci G."/>
        </authorList>
    </citation>
    <scope>NUCLEOTIDE SEQUENCE [LARGE SCALE GENOMIC DNA]</scope>
    <source>
        <strain evidence="3 4">T6085</strain>
    </source>
</reference>
<evidence type="ECO:0000313" key="3">
    <source>
        <dbReference type="EMBL" id="PON20271.1"/>
    </source>
</evidence>
<feature type="region of interest" description="Disordered" evidence="1">
    <location>
        <begin position="158"/>
        <end position="205"/>
    </location>
</feature>
<dbReference type="GeneID" id="29989820"/>
<protein>
    <submittedName>
        <fullName evidence="3">Uncharacterized protein</fullName>
    </submittedName>
</protein>
<comment type="caution">
    <text evidence="3">The sequence shown here is derived from an EMBL/GenBank/DDBJ whole genome shotgun (WGS) entry which is preliminary data.</text>
</comment>
<keyword evidence="4" id="KW-1185">Reference proteome</keyword>
<accession>A0A0W7VBQ9</accession>
<name>A0A0W7VBQ9_9HYPO</name>
<dbReference type="EMBL" id="JPDN02000075">
    <property type="protein sequence ID" value="PON20271.1"/>
    <property type="molecule type" value="Genomic_DNA"/>
</dbReference>